<name>A0ABP7VES9_9ACTN</name>
<evidence type="ECO:0000313" key="2">
    <source>
        <dbReference type="EMBL" id="GAA4065371.1"/>
    </source>
</evidence>
<feature type="domain" description="Knr4/Smi1-like" evidence="1">
    <location>
        <begin position="162"/>
        <end position="307"/>
    </location>
</feature>
<dbReference type="Proteomes" id="UP001500683">
    <property type="component" value="Unassembled WGS sequence"/>
</dbReference>
<proteinExistence type="predicted"/>
<evidence type="ECO:0000313" key="3">
    <source>
        <dbReference type="Proteomes" id="UP001500683"/>
    </source>
</evidence>
<dbReference type="PANTHER" id="PTHR47432">
    <property type="entry name" value="CELL WALL ASSEMBLY REGULATOR SMI1"/>
    <property type="match status" value="1"/>
</dbReference>
<dbReference type="InterPro" id="IPR032675">
    <property type="entry name" value="LRR_dom_sf"/>
</dbReference>
<dbReference type="EMBL" id="BAAAZG010000008">
    <property type="protein sequence ID" value="GAA4065371.1"/>
    <property type="molecule type" value="Genomic_DNA"/>
</dbReference>
<sequence length="521" mass="56349">MRDEDVPVVERVVRRVADSAPEGWARATFSGWAGRLSSSCSLTYDMSGGQTRSAKAFGVAEGVLDELWASAEQAQGWELLTLELVCEPSGAYSLTAFNERVWRGFGKEYCAVLDPGYLPAEPGHLQEGPLDTAPAGDPETAAGRFREYLRRRAELGVRDELGDPAADIGEAERRLGRPLPCDLRALYEIADGERGLAGLFDGYEWLPLDEVVREHARQRERAWGGWELGWDAVVLDAHPVETVRRCSGHDGWIPFAHDGGGHYLAVDMSPAPKGRAGQVIRIGRDYERGPAYEADSVTALLGRYLRLLDEGEYDVDDEDGWLELGVERAPEPPTSGVLESLPDATALEPSWQELTVNDARRTDLAVLRATPRLRALALNRVTAADLGPLRDLPLEDAALGLDEGGDLGALAAHPTLRTLSVTGGGPVHIAALRTLPRLYGLDLSRTEIADPGVLAGMGQLRFLSLGPGQWDAMFRDGTLPPALAAARLAGEASLAEAIDWAARLGLDVSTAWRRSGRSITT</sequence>
<dbReference type="Gene3D" id="3.80.10.10">
    <property type="entry name" value="Ribonuclease Inhibitor"/>
    <property type="match status" value="1"/>
</dbReference>
<gene>
    <name evidence="2" type="ORF">GCM10022214_19310</name>
</gene>
<dbReference type="InterPro" id="IPR018958">
    <property type="entry name" value="Knr4/Smi1-like_dom"/>
</dbReference>
<dbReference type="InterPro" id="IPR051873">
    <property type="entry name" value="KNR4/SMI1_regulator"/>
</dbReference>
<dbReference type="PANTHER" id="PTHR47432:SF1">
    <property type="entry name" value="CELL WALL ASSEMBLY REGULATOR SMI1"/>
    <property type="match status" value="1"/>
</dbReference>
<reference evidence="3" key="1">
    <citation type="journal article" date="2019" name="Int. J. Syst. Evol. Microbiol.">
        <title>The Global Catalogue of Microorganisms (GCM) 10K type strain sequencing project: providing services to taxonomists for standard genome sequencing and annotation.</title>
        <authorList>
            <consortium name="The Broad Institute Genomics Platform"/>
            <consortium name="The Broad Institute Genome Sequencing Center for Infectious Disease"/>
            <person name="Wu L."/>
            <person name="Ma J."/>
        </authorList>
    </citation>
    <scope>NUCLEOTIDE SEQUENCE [LARGE SCALE GENOMIC DNA]</scope>
    <source>
        <strain evidence="3">JCM 16702</strain>
    </source>
</reference>
<dbReference type="SUPFAM" id="SSF52047">
    <property type="entry name" value="RNI-like"/>
    <property type="match status" value="1"/>
</dbReference>
<dbReference type="Pfam" id="PF09346">
    <property type="entry name" value="SMI1_KNR4"/>
    <property type="match status" value="1"/>
</dbReference>
<protein>
    <recommendedName>
        <fullName evidence="1">Knr4/Smi1-like domain-containing protein</fullName>
    </recommendedName>
</protein>
<organism evidence="2 3">
    <name type="scientific">Actinomadura miaoliensis</name>
    <dbReference type="NCBI Taxonomy" id="430685"/>
    <lineage>
        <taxon>Bacteria</taxon>
        <taxon>Bacillati</taxon>
        <taxon>Actinomycetota</taxon>
        <taxon>Actinomycetes</taxon>
        <taxon>Streptosporangiales</taxon>
        <taxon>Thermomonosporaceae</taxon>
        <taxon>Actinomadura</taxon>
    </lineage>
</organism>
<dbReference type="SMART" id="SM00860">
    <property type="entry name" value="SMI1_KNR4"/>
    <property type="match status" value="1"/>
</dbReference>
<accession>A0ABP7VES9</accession>
<evidence type="ECO:0000259" key="1">
    <source>
        <dbReference type="SMART" id="SM00860"/>
    </source>
</evidence>
<comment type="caution">
    <text evidence="2">The sequence shown here is derived from an EMBL/GenBank/DDBJ whole genome shotgun (WGS) entry which is preliminary data.</text>
</comment>
<dbReference type="SUPFAM" id="SSF160631">
    <property type="entry name" value="SMI1/KNR4-like"/>
    <property type="match status" value="1"/>
</dbReference>
<keyword evidence="3" id="KW-1185">Reference proteome</keyword>
<dbReference type="InterPro" id="IPR037883">
    <property type="entry name" value="Knr4/Smi1-like_sf"/>
</dbReference>